<dbReference type="EMBL" id="VKAC01000005">
    <property type="protein sequence ID" value="TXR56349.1"/>
    <property type="molecule type" value="Genomic_DNA"/>
</dbReference>
<reference evidence="5 6" key="1">
    <citation type="submission" date="2019-07" db="EMBL/GenBank/DDBJ databases">
        <title>Quadrisphaera sp. strain DD2A genome sequencing and assembly.</title>
        <authorList>
            <person name="Kim I."/>
        </authorList>
    </citation>
    <scope>NUCLEOTIDE SEQUENCE [LARGE SCALE GENOMIC DNA]</scope>
    <source>
        <strain evidence="5 6">DD2A</strain>
    </source>
</reference>
<dbReference type="InterPro" id="IPR028082">
    <property type="entry name" value="Peripla_BP_I"/>
</dbReference>
<evidence type="ECO:0000256" key="3">
    <source>
        <dbReference type="ARBA" id="ARBA00023163"/>
    </source>
</evidence>
<evidence type="ECO:0000259" key="4">
    <source>
        <dbReference type="Pfam" id="PF13377"/>
    </source>
</evidence>
<dbReference type="Proteomes" id="UP000321234">
    <property type="component" value="Unassembled WGS sequence"/>
</dbReference>
<dbReference type="OrthoDB" id="252678at2"/>
<organism evidence="5 6">
    <name type="scientific">Quadrisphaera setariae</name>
    <dbReference type="NCBI Taxonomy" id="2593304"/>
    <lineage>
        <taxon>Bacteria</taxon>
        <taxon>Bacillati</taxon>
        <taxon>Actinomycetota</taxon>
        <taxon>Actinomycetes</taxon>
        <taxon>Kineosporiales</taxon>
        <taxon>Kineosporiaceae</taxon>
        <taxon>Quadrisphaera</taxon>
    </lineage>
</organism>
<protein>
    <submittedName>
        <fullName evidence="5">LacI family transcriptional regulator</fullName>
    </submittedName>
</protein>
<evidence type="ECO:0000256" key="2">
    <source>
        <dbReference type="ARBA" id="ARBA00023125"/>
    </source>
</evidence>
<dbReference type="Pfam" id="PF13377">
    <property type="entry name" value="Peripla_BP_3"/>
    <property type="match status" value="1"/>
</dbReference>
<dbReference type="GO" id="GO:0003700">
    <property type="term" value="F:DNA-binding transcription factor activity"/>
    <property type="evidence" value="ECO:0007669"/>
    <property type="project" value="TreeGrafter"/>
</dbReference>
<accession>A0A5C8ZGD6</accession>
<dbReference type="GO" id="GO:0000976">
    <property type="term" value="F:transcription cis-regulatory region binding"/>
    <property type="evidence" value="ECO:0007669"/>
    <property type="project" value="TreeGrafter"/>
</dbReference>
<keyword evidence="3" id="KW-0804">Transcription</keyword>
<comment type="caution">
    <text evidence="5">The sequence shown here is derived from an EMBL/GenBank/DDBJ whole genome shotgun (WGS) entry which is preliminary data.</text>
</comment>
<dbReference type="RefSeq" id="WP_147926142.1">
    <property type="nucleotide sequence ID" value="NZ_VKAC01000005.1"/>
</dbReference>
<gene>
    <name evidence="5" type="ORF">FMM08_09580</name>
</gene>
<dbReference type="PANTHER" id="PTHR30146">
    <property type="entry name" value="LACI-RELATED TRANSCRIPTIONAL REPRESSOR"/>
    <property type="match status" value="1"/>
</dbReference>
<keyword evidence="6" id="KW-1185">Reference proteome</keyword>
<dbReference type="AlphaFoldDB" id="A0A5C8ZGD6"/>
<keyword evidence="1" id="KW-0805">Transcription regulation</keyword>
<dbReference type="SUPFAM" id="SSF53822">
    <property type="entry name" value="Periplasmic binding protein-like I"/>
    <property type="match status" value="1"/>
</dbReference>
<evidence type="ECO:0000313" key="5">
    <source>
        <dbReference type="EMBL" id="TXR56349.1"/>
    </source>
</evidence>
<evidence type="ECO:0000256" key="1">
    <source>
        <dbReference type="ARBA" id="ARBA00023015"/>
    </source>
</evidence>
<dbReference type="Gene3D" id="3.40.50.2300">
    <property type="match status" value="2"/>
</dbReference>
<name>A0A5C8ZGD6_9ACTN</name>
<evidence type="ECO:0000313" key="6">
    <source>
        <dbReference type="Proteomes" id="UP000321234"/>
    </source>
</evidence>
<keyword evidence="2" id="KW-0238">DNA-binding</keyword>
<proteinExistence type="predicted"/>
<sequence length="284" mass="30352">MGLVAPFGPRSDHVGMLPFVETVARSLRERDHDLLLVTADEGAAGLQRLADRGVVDAVVVMEVAAHDERIAVARQLDLPVVFIGVPEDPTGVNCIDVDFAAGGALGVAELVASGCRSAALLGHPRSTNERGIGYVRRFQRGALQEARTRGLPLQVVSPVELERTSVDTALDVVLSEEDEQGVLPGLLLSHDEALPGVLRALEDRGLEPGVHLAVVALCTDELAASLAPPLTSVSQEPREVSERAVAAVFRLMDATEDDDARPRVELVQPRLTRRASTPATRIVW</sequence>
<feature type="domain" description="Transcriptional regulator LacI/GalR-like sensor" evidence="4">
    <location>
        <begin position="107"/>
        <end position="277"/>
    </location>
</feature>
<dbReference type="InterPro" id="IPR046335">
    <property type="entry name" value="LacI/GalR-like_sensor"/>
</dbReference>
<dbReference type="PANTHER" id="PTHR30146:SF153">
    <property type="entry name" value="LACTOSE OPERON REPRESSOR"/>
    <property type="match status" value="1"/>
</dbReference>